<dbReference type="InterPro" id="IPR052769">
    <property type="entry name" value="TPR_domain_protein"/>
</dbReference>
<dbReference type="InterPro" id="IPR011990">
    <property type="entry name" value="TPR-like_helical_dom_sf"/>
</dbReference>
<keyword evidence="4" id="KW-1185">Reference proteome</keyword>
<evidence type="ECO:0000313" key="4">
    <source>
        <dbReference type="Proteomes" id="UP001558652"/>
    </source>
</evidence>
<dbReference type="PROSITE" id="PS50293">
    <property type="entry name" value="TPR_REGION"/>
    <property type="match status" value="1"/>
</dbReference>
<dbReference type="Pfam" id="PF00515">
    <property type="entry name" value="TPR_1"/>
    <property type="match status" value="1"/>
</dbReference>
<dbReference type="PANTHER" id="PTHR46014">
    <property type="entry name" value="TETRATRICOPEPTIDE REPEAT PROTEIN 1"/>
    <property type="match status" value="1"/>
</dbReference>
<feature type="region of interest" description="Disordered" evidence="2">
    <location>
        <begin position="58"/>
        <end position="80"/>
    </location>
</feature>
<dbReference type="PANTHER" id="PTHR46014:SF1">
    <property type="entry name" value="TETRATRICOPEPTIDE REPEAT PROTEIN 1"/>
    <property type="match status" value="1"/>
</dbReference>
<organism evidence="3 4">
    <name type="scientific">Ranatra chinensis</name>
    <dbReference type="NCBI Taxonomy" id="642074"/>
    <lineage>
        <taxon>Eukaryota</taxon>
        <taxon>Metazoa</taxon>
        <taxon>Ecdysozoa</taxon>
        <taxon>Arthropoda</taxon>
        <taxon>Hexapoda</taxon>
        <taxon>Insecta</taxon>
        <taxon>Pterygota</taxon>
        <taxon>Neoptera</taxon>
        <taxon>Paraneoptera</taxon>
        <taxon>Hemiptera</taxon>
        <taxon>Heteroptera</taxon>
        <taxon>Panheteroptera</taxon>
        <taxon>Nepomorpha</taxon>
        <taxon>Nepidae</taxon>
        <taxon>Ranatrinae</taxon>
        <taxon>Ranatra</taxon>
    </lineage>
</organism>
<sequence>MDECTTSSGVTKNDIPTNEEAVNNLLGELGDSLKISNGADQKVDGEEEDEEFKDAVDQLLPDAEDSPKSQSDDYIDEEKLKEKEAAYSEEDLKRLKEEANDFKLKGNQCFKIGEYKESALAYTEGLRICPLMYNQERAILYSNRAAAKMKIDLKESAIEDCSNAIQHDPNYVKAVMRRAQLYEQSEKLDEALADYQRVLEIDPSNKEASGATRRLPHEINERNEKMKTEMLGKLKDLGNMVLKPFGLSTNNFQMVQDPNTGGYSISFNQNPR</sequence>
<comment type="caution">
    <text evidence="3">The sequence shown here is derived from an EMBL/GenBank/DDBJ whole genome shotgun (WGS) entry which is preliminary data.</text>
</comment>
<reference evidence="3 4" key="1">
    <citation type="submission" date="2024-07" db="EMBL/GenBank/DDBJ databases">
        <title>Chromosome-level genome assembly of the water stick insect Ranatra chinensis (Heteroptera: Nepidae).</title>
        <authorList>
            <person name="Liu X."/>
        </authorList>
    </citation>
    <scope>NUCLEOTIDE SEQUENCE [LARGE SCALE GENOMIC DNA]</scope>
    <source>
        <strain evidence="3">Cailab_2021Rc</strain>
        <tissue evidence="3">Muscle</tissue>
    </source>
</reference>
<evidence type="ECO:0008006" key="5">
    <source>
        <dbReference type="Google" id="ProtNLM"/>
    </source>
</evidence>
<gene>
    <name evidence="3" type="ORF">AAG570_009885</name>
</gene>
<protein>
    <recommendedName>
        <fullName evidence="5">Tetratricopeptide repeat protein 1</fullName>
    </recommendedName>
</protein>
<dbReference type="PROSITE" id="PS50005">
    <property type="entry name" value="TPR"/>
    <property type="match status" value="1"/>
</dbReference>
<dbReference type="SMART" id="SM00028">
    <property type="entry name" value="TPR"/>
    <property type="match status" value="3"/>
</dbReference>
<dbReference type="InterPro" id="IPR019734">
    <property type="entry name" value="TPR_rpt"/>
</dbReference>
<keyword evidence="1" id="KW-0802">TPR repeat</keyword>
<dbReference type="Gene3D" id="1.25.40.10">
    <property type="entry name" value="Tetratricopeptide repeat domain"/>
    <property type="match status" value="1"/>
</dbReference>
<feature type="compositionally biased region" description="Basic and acidic residues" evidence="2">
    <location>
        <begin position="65"/>
        <end position="80"/>
    </location>
</feature>
<feature type="repeat" description="TPR" evidence="1">
    <location>
        <begin position="172"/>
        <end position="205"/>
    </location>
</feature>
<dbReference type="EMBL" id="JBFDAA010000004">
    <property type="protein sequence ID" value="KAL1138193.1"/>
    <property type="molecule type" value="Genomic_DNA"/>
</dbReference>
<dbReference type="Proteomes" id="UP001558652">
    <property type="component" value="Unassembled WGS sequence"/>
</dbReference>
<accession>A0ABD0Z7G5</accession>
<proteinExistence type="predicted"/>
<evidence type="ECO:0000313" key="3">
    <source>
        <dbReference type="EMBL" id="KAL1138193.1"/>
    </source>
</evidence>
<name>A0ABD0Z7G5_9HEMI</name>
<evidence type="ECO:0000256" key="2">
    <source>
        <dbReference type="SAM" id="MobiDB-lite"/>
    </source>
</evidence>
<dbReference type="SUPFAM" id="SSF48452">
    <property type="entry name" value="TPR-like"/>
    <property type="match status" value="1"/>
</dbReference>
<dbReference type="AlphaFoldDB" id="A0ABD0Z7G5"/>
<evidence type="ECO:0000256" key="1">
    <source>
        <dbReference type="PROSITE-ProRule" id="PRU00339"/>
    </source>
</evidence>